<evidence type="ECO:0000313" key="4">
    <source>
        <dbReference type="EMBL" id="PSB25006.1"/>
    </source>
</evidence>
<dbReference type="InterPro" id="IPR009081">
    <property type="entry name" value="PP-bd_ACP"/>
</dbReference>
<keyword evidence="5" id="KW-1185">Reference proteome</keyword>
<keyword evidence="2" id="KW-0597">Phosphoprotein</keyword>
<protein>
    <submittedName>
        <fullName evidence="4">Phosphopantetheine-binding protein</fullName>
    </submittedName>
</protein>
<dbReference type="InterPro" id="IPR020806">
    <property type="entry name" value="PKS_PP-bd"/>
</dbReference>
<feature type="domain" description="Carrier" evidence="3">
    <location>
        <begin position="11"/>
        <end position="88"/>
    </location>
</feature>
<reference evidence="5" key="1">
    <citation type="submission" date="2018-02" db="EMBL/GenBank/DDBJ databases">
        <authorList>
            <person name="Moore K."/>
            <person name="Momper L."/>
        </authorList>
    </citation>
    <scope>NUCLEOTIDE SEQUENCE [LARGE SCALE GENOMIC DNA]</scope>
    <source>
        <strain evidence="5">ULC18</strain>
    </source>
</reference>
<dbReference type="InterPro" id="IPR036736">
    <property type="entry name" value="ACP-like_sf"/>
</dbReference>
<accession>A0A2T1DWX6</accession>
<keyword evidence="1" id="KW-0596">Phosphopantetheine</keyword>
<proteinExistence type="predicted"/>
<name>A0A2T1DWX6_9CYAN</name>
<dbReference type="Proteomes" id="UP000239576">
    <property type="component" value="Unassembled WGS sequence"/>
</dbReference>
<dbReference type="OrthoDB" id="425617at2"/>
<dbReference type="SMART" id="SM01294">
    <property type="entry name" value="PKS_PP_betabranch"/>
    <property type="match status" value="1"/>
</dbReference>
<evidence type="ECO:0000256" key="2">
    <source>
        <dbReference type="ARBA" id="ARBA00022553"/>
    </source>
</evidence>
<dbReference type="SUPFAM" id="SSF47336">
    <property type="entry name" value="ACP-like"/>
    <property type="match status" value="1"/>
</dbReference>
<dbReference type="AlphaFoldDB" id="A0A2T1DWX6"/>
<dbReference type="SMART" id="SM00823">
    <property type="entry name" value="PKS_PP"/>
    <property type="match status" value="1"/>
</dbReference>
<evidence type="ECO:0000313" key="5">
    <source>
        <dbReference type="Proteomes" id="UP000239576"/>
    </source>
</evidence>
<evidence type="ECO:0000259" key="3">
    <source>
        <dbReference type="PROSITE" id="PS50075"/>
    </source>
</evidence>
<dbReference type="GO" id="GO:0031177">
    <property type="term" value="F:phosphopantetheine binding"/>
    <property type="evidence" value="ECO:0007669"/>
    <property type="project" value="InterPro"/>
</dbReference>
<gene>
    <name evidence="4" type="ORF">C7B82_24930</name>
</gene>
<organism evidence="4 5">
    <name type="scientific">Stenomitos frigidus ULC18</name>
    <dbReference type="NCBI Taxonomy" id="2107698"/>
    <lineage>
        <taxon>Bacteria</taxon>
        <taxon>Bacillati</taxon>
        <taxon>Cyanobacteriota</taxon>
        <taxon>Cyanophyceae</taxon>
        <taxon>Leptolyngbyales</taxon>
        <taxon>Leptolyngbyaceae</taxon>
        <taxon>Stenomitos</taxon>
    </lineage>
</organism>
<comment type="caution">
    <text evidence="4">The sequence shown here is derived from an EMBL/GenBank/DDBJ whole genome shotgun (WGS) entry which is preliminary data.</text>
</comment>
<dbReference type="RefSeq" id="WP_106259474.1">
    <property type="nucleotide sequence ID" value="NZ_CAWNSW010000033.1"/>
</dbReference>
<evidence type="ECO:0000256" key="1">
    <source>
        <dbReference type="ARBA" id="ARBA00022450"/>
    </source>
</evidence>
<dbReference type="EMBL" id="PVWK01000135">
    <property type="protein sequence ID" value="PSB25006.1"/>
    <property type="molecule type" value="Genomic_DNA"/>
</dbReference>
<dbReference type="PROSITE" id="PS50075">
    <property type="entry name" value="CARRIER"/>
    <property type="match status" value="1"/>
</dbReference>
<reference evidence="4 5" key="2">
    <citation type="submission" date="2018-03" db="EMBL/GenBank/DDBJ databases">
        <title>The ancient ancestry and fast evolution of plastids.</title>
        <authorList>
            <person name="Moore K.R."/>
            <person name="Magnabosco C."/>
            <person name="Momper L."/>
            <person name="Gold D.A."/>
            <person name="Bosak T."/>
            <person name="Fournier G.P."/>
        </authorList>
    </citation>
    <scope>NUCLEOTIDE SEQUENCE [LARGE SCALE GENOMIC DNA]</scope>
    <source>
        <strain evidence="4 5">ULC18</strain>
    </source>
</reference>
<sequence length="92" mass="10156">MDTQNKVSESVSSTEIERWLTTYLSELLDISQDEVDMQATFDSHGLDSAAAIGLTGELADWLAIDLEPTLLYEHPSIQKLANFLAGELNAEK</sequence>
<dbReference type="Gene3D" id="1.10.1200.10">
    <property type="entry name" value="ACP-like"/>
    <property type="match status" value="1"/>
</dbReference>
<dbReference type="Pfam" id="PF00550">
    <property type="entry name" value="PP-binding"/>
    <property type="match status" value="1"/>
</dbReference>